<proteinExistence type="predicted"/>
<keyword evidence="2" id="KW-1185">Reference proteome</keyword>
<accession>A0ACC2TQ72</accession>
<reference evidence="1" key="1">
    <citation type="submission" date="2022-04" db="EMBL/GenBank/DDBJ databases">
        <title>Genome of the entomopathogenic fungus Entomophthora muscae.</title>
        <authorList>
            <person name="Elya C."/>
            <person name="Lovett B.R."/>
            <person name="Lee E."/>
            <person name="Macias A.M."/>
            <person name="Hajek A.E."/>
            <person name="De Bivort B.L."/>
            <person name="Kasson M.T."/>
            <person name="De Fine Licht H.H."/>
            <person name="Stajich J.E."/>
        </authorList>
    </citation>
    <scope>NUCLEOTIDE SEQUENCE</scope>
    <source>
        <strain evidence="1">Berkeley</strain>
    </source>
</reference>
<protein>
    <submittedName>
        <fullName evidence="1">Replication licensing factor Cdt1, variant 2</fullName>
    </submittedName>
</protein>
<dbReference type="EMBL" id="QTSX02002250">
    <property type="protein sequence ID" value="KAJ9076747.1"/>
    <property type="molecule type" value="Genomic_DNA"/>
</dbReference>
<evidence type="ECO:0000313" key="1">
    <source>
        <dbReference type="EMBL" id="KAJ9076747.1"/>
    </source>
</evidence>
<gene>
    <name evidence="1" type="primary">CDT1</name>
    <name evidence="1" type="ORF">DSO57_1023279</name>
</gene>
<sequence>MMSLTPKTQTLKGFFLTKKPTYETRSKRKLELASLAPITDKADPLTLETKKGKINTPKAASPASTTAKQSAPSKQATLLNFLIPKPSAPLPISAVVTESQPLEAKPPTLVNSKPHLLNGPSSPKATLSVPAYLRYASFSCAGPIALPEHLSSLEKNFKFMFHTMLYQRVMWNTFTFHQLQPAIEKTSKRSFPMSQLGQFKELFPDLFEFEPTKATHNYKTVDSVFIKVPSLGLGCQVKGDQDLDIYPTERIEMLCKELHTKLVNIVHKHHNDFLLGRSLPTFANPPSKWHPAFDLTSVPHVVSQPLFPVAEPVAPRATLAERAKLLLTRDAVPTRPMGILERAKALLNKKASPENPIPQLSVEDRKAILSRQREELLKRIKEKEKQRLDFEAENPNLKEEKEMCLHLSQIPAVVRSLKAIFATSTGTSHTKALDDVARQIATKSVYQLSLFEVKSRLKLMTTVVPYYASIKYYESYKKEFITLVDPRLSLDAIVARIEAFKVEKGL</sequence>
<dbReference type="Proteomes" id="UP001165960">
    <property type="component" value="Unassembled WGS sequence"/>
</dbReference>
<organism evidence="1 2">
    <name type="scientific">Entomophthora muscae</name>
    <dbReference type="NCBI Taxonomy" id="34485"/>
    <lineage>
        <taxon>Eukaryota</taxon>
        <taxon>Fungi</taxon>
        <taxon>Fungi incertae sedis</taxon>
        <taxon>Zoopagomycota</taxon>
        <taxon>Entomophthoromycotina</taxon>
        <taxon>Entomophthoromycetes</taxon>
        <taxon>Entomophthorales</taxon>
        <taxon>Entomophthoraceae</taxon>
        <taxon>Entomophthora</taxon>
    </lineage>
</organism>
<name>A0ACC2TQ72_9FUNG</name>
<comment type="caution">
    <text evidence="1">The sequence shown here is derived from an EMBL/GenBank/DDBJ whole genome shotgun (WGS) entry which is preliminary data.</text>
</comment>
<evidence type="ECO:0000313" key="2">
    <source>
        <dbReference type="Proteomes" id="UP001165960"/>
    </source>
</evidence>